<organism evidence="2 3">
    <name type="scientific">Metabacillus mangrovi</name>
    <dbReference type="NCBI Taxonomy" id="1491830"/>
    <lineage>
        <taxon>Bacteria</taxon>
        <taxon>Bacillati</taxon>
        <taxon>Bacillota</taxon>
        <taxon>Bacilli</taxon>
        <taxon>Bacillales</taxon>
        <taxon>Bacillaceae</taxon>
        <taxon>Metabacillus</taxon>
    </lineage>
</organism>
<dbReference type="AlphaFoldDB" id="A0A7X2V3C8"/>
<proteinExistence type="predicted"/>
<accession>A0A7X2V3C8</accession>
<gene>
    <name evidence="2" type="ORF">GKZ89_00580</name>
</gene>
<evidence type="ECO:0000313" key="3">
    <source>
        <dbReference type="Proteomes" id="UP000434639"/>
    </source>
</evidence>
<feature type="domain" description="Core" evidence="1">
    <location>
        <begin position="2"/>
        <end position="83"/>
    </location>
</feature>
<keyword evidence="3" id="KW-1185">Reference proteome</keyword>
<comment type="caution">
    <text evidence="2">The sequence shown here is derived from an EMBL/GenBank/DDBJ whole genome shotgun (WGS) entry which is preliminary data.</text>
</comment>
<dbReference type="OrthoDB" id="2355011at2"/>
<sequence length="90" mass="9731">MEITNDAKEKLMSAMQEHKASCVRLYLMGQGCCGPQIGLGLDEPGEEDTVQEINGIQVAIDQLAVSAAENVTLDFQNDGFMLKGLPENNC</sequence>
<dbReference type="SUPFAM" id="SSF89360">
    <property type="entry name" value="HesB-like domain"/>
    <property type="match status" value="1"/>
</dbReference>
<protein>
    <submittedName>
        <fullName evidence="2">Adhesin</fullName>
    </submittedName>
</protein>
<reference evidence="2 3" key="1">
    <citation type="journal article" date="2017" name="Int. J. Syst. Evol. Microbiol.">
        <title>Bacillus mangrovi sp. nov., isolated from a sediment sample from a mangrove forest.</title>
        <authorList>
            <person name="Gupta V."/>
            <person name="Singh P.K."/>
            <person name="Korpole S."/>
            <person name="Tanuku N.R.S."/>
            <person name="Pinnaka A.K."/>
        </authorList>
    </citation>
    <scope>NUCLEOTIDE SEQUENCE [LARGE SCALE GENOMIC DNA]</scope>
    <source>
        <strain evidence="2 3">KCTC 33872</strain>
    </source>
</reference>
<dbReference type="Pfam" id="PF01521">
    <property type="entry name" value="Fe-S_biosyn"/>
    <property type="match status" value="1"/>
</dbReference>
<dbReference type="InterPro" id="IPR000361">
    <property type="entry name" value="ATAP_core_dom"/>
</dbReference>
<dbReference type="RefSeq" id="WP_155110443.1">
    <property type="nucleotide sequence ID" value="NZ_WMIB01000001.1"/>
</dbReference>
<dbReference type="InterPro" id="IPR035903">
    <property type="entry name" value="HesB-like_dom_sf"/>
</dbReference>
<evidence type="ECO:0000313" key="2">
    <source>
        <dbReference type="EMBL" id="MTH51883.1"/>
    </source>
</evidence>
<dbReference type="Gene3D" id="2.60.300.12">
    <property type="entry name" value="HesB-like domain"/>
    <property type="match status" value="1"/>
</dbReference>
<name>A0A7X2V3C8_9BACI</name>
<evidence type="ECO:0000259" key="1">
    <source>
        <dbReference type="Pfam" id="PF01521"/>
    </source>
</evidence>
<dbReference type="Proteomes" id="UP000434639">
    <property type="component" value="Unassembled WGS sequence"/>
</dbReference>
<dbReference type="EMBL" id="WMIB01000001">
    <property type="protein sequence ID" value="MTH51883.1"/>
    <property type="molecule type" value="Genomic_DNA"/>
</dbReference>